<dbReference type="Proteomes" id="UP000221015">
    <property type="component" value="Unassembled WGS sequence"/>
</dbReference>
<feature type="domain" description="TIR" evidence="1">
    <location>
        <begin position="39"/>
        <end position="159"/>
    </location>
</feature>
<dbReference type="RefSeq" id="WP_097774927.1">
    <property type="nucleotide sequence ID" value="NZ_NMTS02000001.1"/>
</dbReference>
<dbReference type="AlphaFoldDB" id="A0A2J4JRH4"/>
<sequence length="197" mass="22591">MKRILESGQFANYRNQSRLDSASMEFSNVYKSYFGKTTVFISHRHDDLEDLSGLIGFLEQNYNVKAYIDSKDSSMPSVTSGATASKIKERIRQCNKFILLATDGAVESKWCNWELGYGDSQKFSSKDIAILPLKRKGYDDSSYKGNEYMQIYPYISFYEGNETYTTGGYVNRGYYVVTDDEKGVHNIIPLENWLKVD</sequence>
<dbReference type="EMBL" id="NMTS02000001">
    <property type="protein sequence ID" value="PLK30474.1"/>
    <property type="molecule type" value="Genomic_DNA"/>
</dbReference>
<evidence type="ECO:0000313" key="2">
    <source>
        <dbReference type="EMBL" id="PLK30474.1"/>
    </source>
</evidence>
<reference evidence="2 3" key="1">
    <citation type="journal article" date="2017" name="Front. Microbiol.">
        <title>New Insights into the Diversity of the Genus Faecalibacterium.</title>
        <authorList>
            <person name="Benevides L."/>
            <person name="Burman S."/>
            <person name="Martin R."/>
            <person name="Robert V."/>
            <person name="Thomas M."/>
            <person name="Miquel S."/>
            <person name="Chain F."/>
            <person name="Sokol H."/>
            <person name="Bermudez-Humaran L.G."/>
            <person name="Morrison M."/>
            <person name="Langella P."/>
            <person name="Azevedo V.A."/>
            <person name="Chatel J.M."/>
            <person name="Soares S."/>
        </authorList>
    </citation>
    <scope>NUCLEOTIDE SEQUENCE [LARGE SCALE GENOMIC DNA]</scope>
    <source>
        <strain evidence="2 3">CNCM I 4542</strain>
    </source>
</reference>
<name>A0A2J4JRH4_9FIRM</name>
<dbReference type="Gene3D" id="3.40.50.10140">
    <property type="entry name" value="Toll/interleukin-1 receptor homology (TIR) domain"/>
    <property type="match status" value="1"/>
</dbReference>
<comment type="caution">
    <text evidence="2">The sequence shown here is derived from an EMBL/GenBank/DDBJ whole genome shotgun (WGS) entry which is preliminary data.</text>
</comment>
<dbReference type="GO" id="GO:0007165">
    <property type="term" value="P:signal transduction"/>
    <property type="evidence" value="ECO:0007669"/>
    <property type="project" value="InterPro"/>
</dbReference>
<dbReference type="InterPro" id="IPR035897">
    <property type="entry name" value="Toll_tir_struct_dom_sf"/>
</dbReference>
<gene>
    <name evidence="2" type="ORF">CGS50_002310</name>
</gene>
<accession>A0A2J4JRH4</accession>
<organism evidence="2 3">
    <name type="scientific">Faecalibacterium prausnitzii</name>
    <dbReference type="NCBI Taxonomy" id="853"/>
    <lineage>
        <taxon>Bacteria</taxon>
        <taxon>Bacillati</taxon>
        <taxon>Bacillota</taxon>
        <taxon>Clostridia</taxon>
        <taxon>Eubacteriales</taxon>
        <taxon>Oscillospiraceae</taxon>
        <taxon>Faecalibacterium</taxon>
    </lineage>
</organism>
<evidence type="ECO:0000259" key="1">
    <source>
        <dbReference type="Pfam" id="PF13676"/>
    </source>
</evidence>
<protein>
    <submittedName>
        <fullName evidence="2">TIR domain-containing protein</fullName>
    </submittedName>
</protein>
<proteinExistence type="predicted"/>
<dbReference type="Pfam" id="PF13676">
    <property type="entry name" value="TIR_2"/>
    <property type="match status" value="1"/>
</dbReference>
<evidence type="ECO:0000313" key="3">
    <source>
        <dbReference type="Proteomes" id="UP000221015"/>
    </source>
</evidence>
<dbReference type="InterPro" id="IPR000157">
    <property type="entry name" value="TIR_dom"/>
</dbReference>
<dbReference type="SUPFAM" id="SSF52200">
    <property type="entry name" value="Toll/Interleukin receptor TIR domain"/>
    <property type="match status" value="1"/>
</dbReference>